<dbReference type="CDD" id="cd12797">
    <property type="entry name" value="M23_peptidase"/>
    <property type="match status" value="1"/>
</dbReference>
<dbReference type="SUPFAM" id="SSF51261">
    <property type="entry name" value="Duplicated hybrid motif"/>
    <property type="match status" value="1"/>
</dbReference>
<evidence type="ECO:0000256" key="1">
    <source>
        <dbReference type="ARBA" id="ARBA00022729"/>
    </source>
</evidence>
<dbReference type="GO" id="GO:0004222">
    <property type="term" value="F:metalloendopeptidase activity"/>
    <property type="evidence" value="ECO:0007669"/>
    <property type="project" value="TreeGrafter"/>
</dbReference>
<keyword evidence="2" id="KW-0175">Coiled coil</keyword>
<dbReference type="InterPro" id="IPR011055">
    <property type="entry name" value="Dup_hybrid_motif"/>
</dbReference>
<organism evidence="5 6">
    <name type="scientific">Candidatus Rikenella faecigallinarum</name>
    <dbReference type="NCBI Taxonomy" id="2838745"/>
    <lineage>
        <taxon>Bacteria</taxon>
        <taxon>Pseudomonadati</taxon>
        <taxon>Bacteroidota</taxon>
        <taxon>Bacteroidia</taxon>
        <taxon>Bacteroidales</taxon>
        <taxon>Rikenellaceae</taxon>
        <taxon>Rikenella</taxon>
    </lineage>
</organism>
<protein>
    <submittedName>
        <fullName evidence="5">M23 family metallopeptidase</fullName>
    </submittedName>
</protein>
<evidence type="ECO:0000256" key="3">
    <source>
        <dbReference type="SAM" id="Phobius"/>
    </source>
</evidence>
<comment type="caution">
    <text evidence="5">The sequence shown here is derived from an EMBL/GenBank/DDBJ whole genome shotgun (WGS) entry which is preliminary data.</text>
</comment>
<reference evidence="5" key="1">
    <citation type="journal article" date="2021" name="PeerJ">
        <title>Extensive microbial diversity within the chicken gut microbiome revealed by metagenomics and culture.</title>
        <authorList>
            <person name="Gilroy R."/>
            <person name="Ravi A."/>
            <person name="Getino M."/>
            <person name="Pursley I."/>
            <person name="Horton D.L."/>
            <person name="Alikhan N.F."/>
            <person name="Baker D."/>
            <person name="Gharbi K."/>
            <person name="Hall N."/>
            <person name="Watson M."/>
            <person name="Adriaenssens E.M."/>
            <person name="Foster-Nyarko E."/>
            <person name="Jarju S."/>
            <person name="Secka A."/>
            <person name="Antonio M."/>
            <person name="Oren A."/>
            <person name="Chaudhuri R.R."/>
            <person name="La Ragione R."/>
            <person name="Hildebrand F."/>
            <person name="Pallen M.J."/>
        </authorList>
    </citation>
    <scope>NUCLEOTIDE SEQUENCE</scope>
    <source>
        <strain evidence="5">ChiBcec15-1070</strain>
    </source>
</reference>
<evidence type="ECO:0000256" key="2">
    <source>
        <dbReference type="SAM" id="Coils"/>
    </source>
</evidence>
<dbReference type="InterPro" id="IPR016047">
    <property type="entry name" value="M23ase_b-sheet_dom"/>
</dbReference>
<keyword evidence="3" id="KW-0472">Membrane</keyword>
<reference evidence="5" key="2">
    <citation type="submission" date="2021-04" db="EMBL/GenBank/DDBJ databases">
        <authorList>
            <person name="Gilroy R."/>
        </authorList>
    </citation>
    <scope>NUCLEOTIDE SEQUENCE</scope>
    <source>
        <strain evidence="5">ChiBcec15-1070</strain>
    </source>
</reference>
<evidence type="ECO:0000313" key="5">
    <source>
        <dbReference type="EMBL" id="HIW10953.1"/>
    </source>
</evidence>
<dbReference type="AlphaFoldDB" id="A0A9D1TXW7"/>
<feature type="transmembrane region" description="Helical" evidence="3">
    <location>
        <begin position="21"/>
        <end position="46"/>
    </location>
</feature>
<feature type="coiled-coil region" evidence="2">
    <location>
        <begin position="58"/>
        <end position="85"/>
    </location>
</feature>
<dbReference type="EMBL" id="DXHL01000026">
    <property type="protein sequence ID" value="HIW10953.1"/>
    <property type="molecule type" value="Genomic_DNA"/>
</dbReference>
<name>A0A9D1TXW7_9BACT</name>
<feature type="domain" description="M23ase beta-sheet core" evidence="4">
    <location>
        <begin position="194"/>
        <end position="289"/>
    </location>
</feature>
<proteinExistence type="predicted"/>
<dbReference type="Pfam" id="PF01551">
    <property type="entry name" value="Peptidase_M23"/>
    <property type="match status" value="1"/>
</dbReference>
<keyword evidence="1" id="KW-0732">Signal</keyword>
<keyword evidence="3" id="KW-1133">Transmembrane helix</keyword>
<gene>
    <name evidence="5" type="ORF">H9888_05555</name>
</gene>
<dbReference type="Gene3D" id="2.70.70.10">
    <property type="entry name" value="Glucose Permease (Domain IIA)"/>
    <property type="match status" value="1"/>
</dbReference>
<keyword evidence="3" id="KW-0812">Transmembrane</keyword>
<evidence type="ECO:0000259" key="4">
    <source>
        <dbReference type="Pfam" id="PF01551"/>
    </source>
</evidence>
<dbReference type="PANTHER" id="PTHR21666:SF289">
    <property type="entry name" value="L-ALA--D-GLU ENDOPEPTIDASE"/>
    <property type="match status" value="1"/>
</dbReference>
<accession>A0A9D1TXW7</accession>
<dbReference type="PANTHER" id="PTHR21666">
    <property type="entry name" value="PEPTIDASE-RELATED"/>
    <property type="match status" value="1"/>
</dbReference>
<dbReference type="InterPro" id="IPR050570">
    <property type="entry name" value="Cell_wall_metabolism_enzyme"/>
</dbReference>
<evidence type="ECO:0000313" key="6">
    <source>
        <dbReference type="Proteomes" id="UP000823926"/>
    </source>
</evidence>
<sequence length="317" mass="36694">MNREARHNTPRRPSVRRYPRLMKWTIRFFSGVAVAVVYFIVFSIFFDTPIEYELKKSTRRIENEYEVLLQRYDTLQQVLANVSERDRSVYNILFESDPQMQEDQDRQRRLDFRKRLEGMSNLELGNWFDEHLGLLYQQVTNYVAMTEQQQARVAADVRKALSIPAIQPVDNHQLTLLTASFGERVHPFFKTMTQHTGVDYSVPTGTAVFATADGEVRSLKARSQTSGLSIVIDHGNGYETVYSHLDKVVAQPGRHVNRGDIIAFSGNSGLSFAPHLHYEVRYKGKPVDPLNYFFVELDMPSMRKLREISRMGMQSFD</sequence>
<dbReference type="Proteomes" id="UP000823926">
    <property type="component" value="Unassembled WGS sequence"/>
</dbReference>